<organism evidence="3 4">
    <name type="scientific">Trichinella nativa</name>
    <dbReference type="NCBI Taxonomy" id="6335"/>
    <lineage>
        <taxon>Eukaryota</taxon>
        <taxon>Metazoa</taxon>
        <taxon>Ecdysozoa</taxon>
        <taxon>Nematoda</taxon>
        <taxon>Enoplea</taxon>
        <taxon>Dorylaimia</taxon>
        <taxon>Trichinellida</taxon>
        <taxon>Trichinellidae</taxon>
        <taxon>Trichinella</taxon>
    </lineage>
</organism>
<dbReference type="InterPro" id="IPR011993">
    <property type="entry name" value="PH-like_dom_sf"/>
</dbReference>
<gene>
    <name evidence="3" type="ORF">D917_08316</name>
</gene>
<dbReference type="InterPro" id="IPR001849">
    <property type="entry name" value="PH_domain"/>
</dbReference>
<dbReference type="PROSITE" id="PS50003">
    <property type="entry name" value="PH_DOMAIN"/>
    <property type="match status" value="1"/>
</dbReference>
<dbReference type="SMART" id="SM00233">
    <property type="entry name" value="PH"/>
    <property type="match status" value="1"/>
</dbReference>
<protein>
    <submittedName>
        <fullName evidence="3">PH domain protein</fullName>
    </submittedName>
</protein>
<evidence type="ECO:0000313" key="3">
    <source>
        <dbReference type="EMBL" id="OUC45631.1"/>
    </source>
</evidence>
<evidence type="ECO:0000259" key="2">
    <source>
        <dbReference type="PROSITE" id="PS50003"/>
    </source>
</evidence>
<feature type="domain" description="PH" evidence="2">
    <location>
        <begin position="237"/>
        <end position="318"/>
    </location>
</feature>
<dbReference type="AlphaFoldDB" id="A0A1Y3EKM7"/>
<name>A0A1Y3EKM7_9BILA</name>
<evidence type="ECO:0000256" key="1">
    <source>
        <dbReference type="SAM" id="MobiDB-lite"/>
    </source>
</evidence>
<dbReference type="SUPFAM" id="SSF50729">
    <property type="entry name" value="PH domain-like"/>
    <property type="match status" value="1"/>
</dbReference>
<dbReference type="Pfam" id="PF00169">
    <property type="entry name" value="PH"/>
    <property type="match status" value="1"/>
</dbReference>
<sequence>MHKHFIKGSLRRRRRVLDTSSTYVRGEENLGNWRPRGDSLIFDHQWELEKLTRLQNVERMRLFLRLRQRLKSVNLLGKSSSDEEATNGIKTPVSPTEPKWPIPNQVTLNDKEAGIVKKILKFVRLHIPTNKEPPTGNKSGAATDTAYETDTSTFGNSTSASSVSFSSGKYTFSDESSFSFSSHNDLVSKVKSRSSSDLKHLLSPEEIDKLKKSLSFNKLSTVGFYIAEVFEKRVGVVVSKKGYMNFLEEKARGWRKRWVVVRRPYILLFNDEKDPVIRGLINLAYARVEYSEDQQAMLKTLTSEEMQDWLYAINPLLAGQMKSKHGKQSDS</sequence>
<accession>A0A1Y3EKM7</accession>
<proteinExistence type="predicted"/>
<feature type="region of interest" description="Disordered" evidence="1">
    <location>
        <begin position="80"/>
        <end position="105"/>
    </location>
</feature>
<comment type="caution">
    <text evidence="3">The sequence shown here is derived from an EMBL/GenBank/DDBJ whole genome shotgun (WGS) entry which is preliminary data.</text>
</comment>
<dbReference type="Proteomes" id="UP000243006">
    <property type="component" value="Unassembled WGS sequence"/>
</dbReference>
<dbReference type="EMBL" id="LVZM01008843">
    <property type="protein sequence ID" value="OUC45631.1"/>
    <property type="molecule type" value="Genomic_DNA"/>
</dbReference>
<dbReference type="Gene3D" id="2.30.29.30">
    <property type="entry name" value="Pleckstrin-homology domain (PH domain)/Phosphotyrosine-binding domain (PTB)"/>
    <property type="match status" value="1"/>
</dbReference>
<evidence type="ECO:0000313" key="4">
    <source>
        <dbReference type="Proteomes" id="UP000243006"/>
    </source>
</evidence>
<reference evidence="3 4" key="1">
    <citation type="submission" date="2015-04" db="EMBL/GenBank/DDBJ databases">
        <title>Draft genome of the roundworm Trichinella nativa.</title>
        <authorList>
            <person name="Mitreva M."/>
        </authorList>
    </citation>
    <scope>NUCLEOTIDE SEQUENCE [LARGE SCALE GENOMIC DNA]</scope>
    <source>
        <strain evidence="3 4">ISS45</strain>
    </source>
</reference>